<gene>
    <name evidence="4" type="ORF">QG37_04763</name>
</gene>
<dbReference type="GO" id="GO:0008270">
    <property type="term" value="F:zinc ion binding"/>
    <property type="evidence" value="ECO:0007669"/>
    <property type="project" value="UniProtKB-UniRule"/>
</dbReference>
<keyword evidence="1" id="KW-0479">Metal-binding</keyword>
<dbReference type="VEuPathDB" id="FungiDB:CJI97_003661"/>
<name>A0A0L0NW77_CANAR</name>
<protein>
    <recommendedName>
        <fullName evidence="3">HIT-type domain-containing protein</fullName>
    </recommendedName>
</protein>
<reference evidence="5" key="1">
    <citation type="journal article" date="2015" name="BMC Genomics">
        <title>Draft genome of a commonly misdiagnosed multidrug resistant pathogen Candida auris.</title>
        <authorList>
            <person name="Chatterjee S."/>
            <person name="Alampalli S.V."/>
            <person name="Nageshan R.K."/>
            <person name="Chettiar S.T."/>
            <person name="Joshi S."/>
            <person name="Tatu U.S."/>
        </authorList>
    </citation>
    <scope>NUCLEOTIDE SEQUENCE [LARGE SCALE GENOMIC DNA]</scope>
    <source>
        <strain evidence="5">6684</strain>
    </source>
</reference>
<dbReference type="VEuPathDB" id="FungiDB:CJJ09_000517"/>
<organism evidence="4 5">
    <name type="scientific">Candidozyma auris</name>
    <name type="common">Yeast</name>
    <name type="synonym">Candida auris</name>
    <dbReference type="NCBI Taxonomy" id="498019"/>
    <lineage>
        <taxon>Eukaryota</taxon>
        <taxon>Fungi</taxon>
        <taxon>Dikarya</taxon>
        <taxon>Ascomycota</taxon>
        <taxon>Saccharomycotina</taxon>
        <taxon>Pichiomycetes</taxon>
        <taxon>Metschnikowiaceae</taxon>
        <taxon>Candidozyma</taxon>
    </lineage>
</organism>
<dbReference type="PROSITE" id="PS51083">
    <property type="entry name" value="ZF_HIT"/>
    <property type="match status" value="1"/>
</dbReference>
<proteinExistence type="predicted"/>
<accession>A0A0L0NW77</accession>
<dbReference type="VEuPathDB" id="FungiDB:CJI96_0002121"/>
<evidence type="ECO:0000256" key="2">
    <source>
        <dbReference type="SAM" id="MobiDB-lite"/>
    </source>
</evidence>
<dbReference type="InterPro" id="IPR007529">
    <property type="entry name" value="Znf_HIT"/>
</dbReference>
<evidence type="ECO:0000313" key="4">
    <source>
        <dbReference type="EMBL" id="KND98411.1"/>
    </source>
</evidence>
<evidence type="ECO:0000313" key="5">
    <source>
        <dbReference type="Proteomes" id="UP000037122"/>
    </source>
</evidence>
<feature type="domain" description="HIT-type" evidence="3">
    <location>
        <begin position="200"/>
        <end position="233"/>
    </location>
</feature>
<dbReference type="AlphaFoldDB" id="A0A0L0NW77"/>
<evidence type="ECO:0000259" key="3">
    <source>
        <dbReference type="PROSITE" id="PS51083"/>
    </source>
</evidence>
<feature type="region of interest" description="Disordered" evidence="2">
    <location>
        <begin position="30"/>
        <end position="51"/>
    </location>
</feature>
<keyword evidence="1" id="KW-0863">Zinc-finger</keyword>
<keyword evidence="1" id="KW-0862">Zinc</keyword>
<dbReference type="EMBL" id="LGST01000032">
    <property type="protein sequence ID" value="KND98411.1"/>
    <property type="molecule type" value="Genomic_DNA"/>
</dbReference>
<dbReference type="Proteomes" id="UP000037122">
    <property type="component" value="Unassembled WGS sequence"/>
</dbReference>
<dbReference type="VEuPathDB" id="FungiDB:CJJ07_005374"/>
<dbReference type="VEuPathDB" id="FungiDB:B9J08_003588"/>
<sequence>MLVEEIPKSNDKNNSTIYFSSSINLSARPTYKNFDSANGDDANRNSKSRPKVNYNLTDLLNAQTQANYSNGTITSGNFKSSQQLQLEKLIVKRLGELSKETPVPNFEIPKTFGYTSIHSKGTAADKKKVRLGNTPSTKKILAARRNLNSYFEEEKNLISINTILGVNFLFAEQNDELLQGASSKKRKVGEKVFKPKTKLCCICGSKSSYSRCSNCGLYSCSVRCIRLHHDLRCN</sequence>
<comment type="caution">
    <text evidence="4">The sequence shown here is derived from an EMBL/GenBank/DDBJ whole genome shotgun (WGS) entry which is preliminary data.</text>
</comment>
<dbReference type="CDD" id="cd21437">
    <property type="entry name" value="zf-HIT_ZNHIT1_like"/>
    <property type="match status" value="1"/>
</dbReference>
<evidence type="ECO:0000256" key="1">
    <source>
        <dbReference type="PROSITE-ProRule" id="PRU00453"/>
    </source>
</evidence>
<dbReference type="VEuPathDB" id="FungiDB:QG37_04763"/>